<organism evidence="1 2">
    <name type="scientific">Plasmopara halstedii</name>
    <name type="common">Downy mildew of sunflower</name>
    <dbReference type="NCBI Taxonomy" id="4781"/>
    <lineage>
        <taxon>Eukaryota</taxon>
        <taxon>Sar</taxon>
        <taxon>Stramenopiles</taxon>
        <taxon>Oomycota</taxon>
        <taxon>Peronosporomycetes</taxon>
        <taxon>Peronosporales</taxon>
        <taxon>Peronosporaceae</taxon>
        <taxon>Plasmopara</taxon>
    </lineage>
</organism>
<reference evidence="2" key="1">
    <citation type="submission" date="2014-09" db="EMBL/GenBank/DDBJ databases">
        <authorList>
            <person name="Sharma Rahul"/>
            <person name="Thines Marco"/>
        </authorList>
    </citation>
    <scope>NUCLEOTIDE SEQUENCE [LARGE SCALE GENOMIC DNA]</scope>
</reference>
<evidence type="ECO:0000313" key="1">
    <source>
        <dbReference type="EMBL" id="CEG44542.1"/>
    </source>
</evidence>
<dbReference type="AlphaFoldDB" id="A0A0P1ATM5"/>
<evidence type="ECO:0000313" key="2">
    <source>
        <dbReference type="Proteomes" id="UP000054928"/>
    </source>
</evidence>
<sequence>MLPTPLIYILLSTKGYSPWRPDAILVRTRASSLSPSNPIPRKYMHVEKERELFPGLTPASSGLGCVTTYYHVSVYDFKTSSLSIHEDTYKTQGRTHVPNSRDLKRIFISLRIKSPMSNY</sequence>
<accession>A0A0P1ATM5</accession>
<keyword evidence="2" id="KW-1185">Reference proteome</keyword>
<proteinExistence type="predicted"/>
<name>A0A0P1ATM5_PLAHL</name>
<dbReference type="Proteomes" id="UP000054928">
    <property type="component" value="Unassembled WGS sequence"/>
</dbReference>
<protein>
    <submittedName>
        <fullName evidence="1">Uncharacterized protein</fullName>
    </submittedName>
</protein>
<dbReference type="EMBL" id="CCYD01001204">
    <property type="protein sequence ID" value="CEG44542.1"/>
    <property type="molecule type" value="Genomic_DNA"/>
</dbReference>